<gene>
    <name evidence="2" type="ORF">HF086_018389</name>
</gene>
<evidence type="ECO:0008006" key="4">
    <source>
        <dbReference type="Google" id="ProtNLM"/>
    </source>
</evidence>
<feature type="transmembrane region" description="Helical" evidence="1">
    <location>
        <begin position="304"/>
        <end position="327"/>
    </location>
</feature>
<organism evidence="2 3">
    <name type="scientific">Spodoptera exigua</name>
    <name type="common">Beet armyworm</name>
    <name type="synonym">Noctua fulgens</name>
    <dbReference type="NCBI Taxonomy" id="7107"/>
    <lineage>
        <taxon>Eukaryota</taxon>
        <taxon>Metazoa</taxon>
        <taxon>Ecdysozoa</taxon>
        <taxon>Arthropoda</taxon>
        <taxon>Hexapoda</taxon>
        <taxon>Insecta</taxon>
        <taxon>Pterygota</taxon>
        <taxon>Neoptera</taxon>
        <taxon>Endopterygota</taxon>
        <taxon>Lepidoptera</taxon>
        <taxon>Glossata</taxon>
        <taxon>Ditrysia</taxon>
        <taxon>Noctuoidea</taxon>
        <taxon>Noctuidae</taxon>
        <taxon>Amphipyrinae</taxon>
        <taxon>Spodoptera</taxon>
    </lineage>
</organism>
<keyword evidence="1" id="KW-0812">Transmembrane</keyword>
<comment type="caution">
    <text evidence="2">The sequence shown here is derived from an EMBL/GenBank/DDBJ whole genome shotgun (WGS) entry which is preliminary data.</text>
</comment>
<evidence type="ECO:0000256" key="1">
    <source>
        <dbReference type="SAM" id="Phobius"/>
    </source>
</evidence>
<feature type="transmembrane region" description="Helical" evidence="1">
    <location>
        <begin position="173"/>
        <end position="191"/>
    </location>
</feature>
<evidence type="ECO:0000313" key="2">
    <source>
        <dbReference type="EMBL" id="KAH9640147.1"/>
    </source>
</evidence>
<dbReference type="EMBL" id="JACEFF010000293">
    <property type="protein sequence ID" value="KAH9640147.1"/>
    <property type="molecule type" value="Genomic_DNA"/>
</dbReference>
<keyword evidence="1" id="KW-0472">Membrane</keyword>
<feature type="transmembrane region" description="Helical" evidence="1">
    <location>
        <begin position="268"/>
        <end position="292"/>
    </location>
</feature>
<accession>A0A922MPT1</accession>
<name>A0A922MPT1_SPOEX</name>
<feature type="transmembrane region" description="Helical" evidence="1">
    <location>
        <begin position="79"/>
        <end position="96"/>
    </location>
</feature>
<keyword evidence="1" id="KW-1133">Transmembrane helix</keyword>
<feature type="non-terminal residue" evidence="2">
    <location>
        <position position="380"/>
    </location>
</feature>
<dbReference type="Proteomes" id="UP000814243">
    <property type="component" value="Unassembled WGS sequence"/>
</dbReference>
<dbReference type="AlphaFoldDB" id="A0A922MPT1"/>
<feature type="transmembrane region" description="Helical" evidence="1">
    <location>
        <begin position="203"/>
        <end position="225"/>
    </location>
</feature>
<proteinExistence type="predicted"/>
<sequence length="380" mass="45009">MIILFICSTKALEHAEIKMLLLNRKVKEKSIKILPEVLLDNRLEKDTQKMMYPVHLMFSIFLSSKYTVRDDYVTPRGKVYYTFTFLFVVILYVMAVKRLFFEELGDSMGTYNNDLVTIFYLFFCFFYLTGFTILFFLNIIHSDASISLILLIQSVFVSLEFKDNLKKITRRNWVAMFGVFFLNICLHYLYYVTFNEFNVSDTLFDFMFITFDLNLVYALLVIVLLRKYLEKWIQLVIDNVDDASSAKLFVDYRNILEAYNFYKATFQLVILFHTVDTFFRCLFYFTLVLQVLTMLDNVQTDRRVVILSVSLVLSVVWLSKDVMLVMIQSMQCEKFYITIEKAETACIQRLKNKHYLDCERNLCKDVVQLNRVSFSKMSAC</sequence>
<reference evidence="2" key="1">
    <citation type="journal article" date="2021" name="G3 (Bethesda)">
        <title>Genome and transcriptome analysis of the beet armyworm Spodoptera exigua reveals targets for pest control. .</title>
        <authorList>
            <person name="Simon S."/>
            <person name="Breeschoten T."/>
            <person name="Jansen H.J."/>
            <person name="Dirks R.P."/>
            <person name="Schranz M.E."/>
            <person name="Ros V.I.D."/>
        </authorList>
    </citation>
    <scope>NUCLEOTIDE SEQUENCE</scope>
    <source>
        <strain evidence="2">TB_SE_WUR_2020</strain>
    </source>
</reference>
<protein>
    <recommendedName>
        <fullName evidence="4">Gustatory receptor</fullName>
    </recommendedName>
</protein>
<evidence type="ECO:0000313" key="3">
    <source>
        <dbReference type="Proteomes" id="UP000814243"/>
    </source>
</evidence>
<feature type="transmembrane region" description="Helical" evidence="1">
    <location>
        <begin position="117"/>
        <end position="138"/>
    </location>
</feature>